<sequence>MPQMSPMMWMTMFILFNSMLVIMVSMLYFNKYNNMLIKKNYKNMNSKMNWKW</sequence>
<evidence type="ECO:0000256" key="2">
    <source>
        <dbReference type="ARBA" id="ARBA00008892"/>
    </source>
</evidence>
<evidence type="ECO:0000256" key="8">
    <source>
        <dbReference type="ARBA" id="ARBA00022989"/>
    </source>
</evidence>
<keyword evidence="6 12" id="KW-0812">Transmembrane</keyword>
<reference evidence="14" key="1">
    <citation type="journal article" date="2015" name="Cladistics">
        <title>Phylogenetic divergences of the true bugs (Insecta: Hemiptera: Heteroptera), with emphasis on the aquatic lineages: the last piece of the aquatic insect jigsaw originated in the Late Permian/Early Triassic.</title>
        <authorList>
            <person name="Wang Y.-H."/>
            <person name="Cui Y."/>
            <person name="Redei D."/>
            <person name="Banar P."/>
            <person name="Xie Q."/>
            <person name="Stys P."/>
            <person name="Damgaard J."/>
            <person name="Chen P.-P."/>
            <person name="Yi W.-B."/>
            <person name="Wang Y."/>
            <person name="Dang K."/>
            <person name="Li C.-R."/>
            <person name="Bu W.-J."/>
        </authorList>
    </citation>
    <scope>NUCLEOTIDE SEQUENCE</scope>
</reference>
<evidence type="ECO:0000256" key="1">
    <source>
        <dbReference type="ARBA" id="ARBA00004304"/>
    </source>
</evidence>
<dbReference type="GO" id="GO:0045259">
    <property type="term" value="C:proton-transporting ATP synthase complex"/>
    <property type="evidence" value="ECO:0007669"/>
    <property type="project" value="UniProtKB-KW"/>
</dbReference>
<dbReference type="AlphaFoldDB" id="A0A0X8NHL2"/>
<keyword evidence="8 13" id="KW-1133">Transmembrane helix</keyword>
<evidence type="ECO:0000256" key="4">
    <source>
        <dbReference type="ARBA" id="ARBA00022448"/>
    </source>
</evidence>
<keyword evidence="7 12" id="KW-0375">Hydrogen ion transport</keyword>
<comment type="similarity">
    <text evidence="2 12">Belongs to the ATPase protein 8 family.</text>
</comment>
<dbReference type="GO" id="GO:0015986">
    <property type="term" value="P:proton motive force-driven ATP synthesis"/>
    <property type="evidence" value="ECO:0007669"/>
    <property type="project" value="InterPro"/>
</dbReference>
<feature type="transmembrane region" description="Helical" evidence="13">
    <location>
        <begin position="6"/>
        <end position="29"/>
    </location>
</feature>
<keyword evidence="9 12" id="KW-0406">Ion transport</keyword>
<keyword evidence="10 12" id="KW-0496">Mitochondrion</keyword>
<evidence type="ECO:0000256" key="3">
    <source>
        <dbReference type="ARBA" id="ARBA00011291"/>
    </source>
</evidence>
<keyword evidence="4 12" id="KW-0813">Transport</keyword>
<evidence type="ECO:0000256" key="9">
    <source>
        <dbReference type="ARBA" id="ARBA00023065"/>
    </source>
</evidence>
<evidence type="ECO:0000256" key="6">
    <source>
        <dbReference type="ARBA" id="ARBA00022692"/>
    </source>
</evidence>
<protein>
    <recommendedName>
        <fullName evidence="12">ATP synthase complex subunit 8</fullName>
    </recommendedName>
</protein>
<gene>
    <name evidence="14" type="primary">ATP8</name>
</gene>
<evidence type="ECO:0000256" key="12">
    <source>
        <dbReference type="RuleBase" id="RU003661"/>
    </source>
</evidence>
<accession>A0A0X8NHL2</accession>
<dbReference type="Pfam" id="PF00895">
    <property type="entry name" value="ATP-synt_8"/>
    <property type="match status" value="1"/>
</dbReference>
<dbReference type="GO" id="GO:0015078">
    <property type="term" value="F:proton transmembrane transporter activity"/>
    <property type="evidence" value="ECO:0007669"/>
    <property type="project" value="InterPro"/>
</dbReference>
<evidence type="ECO:0000313" key="14">
    <source>
        <dbReference type="EMBL" id="AEV56612.1"/>
    </source>
</evidence>
<keyword evidence="11 13" id="KW-0472">Membrane</keyword>
<evidence type="ECO:0000256" key="7">
    <source>
        <dbReference type="ARBA" id="ARBA00022781"/>
    </source>
</evidence>
<evidence type="ECO:0000256" key="11">
    <source>
        <dbReference type="ARBA" id="ARBA00023136"/>
    </source>
</evidence>
<geneLocation type="mitochondrion" evidence="14"/>
<organism evidence="14">
    <name type="scientific">Kokeshia sp. NKU02</name>
    <dbReference type="NCBI Taxonomy" id="1124182"/>
    <lineage>
        <taxon>Eukaryota</taxon>
        <taxon>Metazoa</taxon>
        <taxon>Ecdysozoa</taxon>
        <taxon>Arthropoda</taxon>
        <taxon>Hexapoda</taxon>
        <taxon>Insecta</taxon>
        <taxon>Pterygota</taxon>
        <taxon>Neoptera</taxon>
        <taxon>Paraneoptera</taxon>
        <taxon>Hemiptera</taxon>
        <taxon>Heteroptera</taxon>
        <taxon>Schizopteridae</taxon>
        <taxon>Kokeshia</taxon>
    </lineage>
</organism>
<comment type="subcellular location">
    <subcellularLocation>
        <location evidence="1 12">Mitochondrion membrane</location>
        <topology evidence="1 12">Single-pass membrane protein</topology>
    </subcellularLocation>
</comment>
<keyword evidence="5 12" id="KW-0138">CF(0)</keyword>
<name>A0A0X8NHL2_9HEMI</name>
<dbReference type="GO" id="GO:0031966">
    <property type="term" value="C:mitochondrial membrane"/>
    <property type="evidence" value="ECO:0007669"/>
    <property type="project" value="UniProtKB-SubCell"/>
</dbReference>
<dbReference type="EMBL" id="JN989542">
    <property type="protein sequence ID" value="AEV56612.1"/>
    <property type="molecule type" value="Genomic_DNA"/>
</dbReference>
<evidence type="ECO:0000256" key="13">
    <source>
        <dbReference type="SAM" id="Phobius"/>
    </source>
</evidence>
<comment type="subunit">
    <text evidence="3">F-type ATPases have 2 components, CF(1) - the catalytic core - and CF(0) - the membrane proton channel.</text>
</comment>
<evidence type="ECO:0000256" key="5">
    <source>
        <dbReference type="ARBA" id="ARBA00022547"/>
    </source>
</evidence>
<dbReference type="InterPro" id="IPR001421">
    <property type="entry name" value="ATP8_metazoa"/>
</dbReference>
<evidence type="ECO:0000256" key="10">
    <source>
        <dbReference type="ARBA" id="ARBA00023128"/>
    </source>
</evidence>
<proteinExistence type="inferred from homology"/>